<evidence type="ECO:0000313" key="9">
    <source>
        <dbReference type="Proteomes" id="UP001595443"/>
    </source>
</evidence>
<proteinExistence type="inferred from homology"/>
<dbReference type="PANTHER" id="PTHR33452">
    <property type="entry name" value="OXIDOREDUCTASE CATD-RELATED"/>
    <property type="match status" value="1"/>
</dbReference>
<organism evidence="8 9">
    <name type="scientific">Acidimangrovimonas pyrenivorans</name>
    <dbReference type="NCBI Taxonomy" id="2030798"/>
    <lineage>
        <taxon>Bacteria</taxon>
        <taxon>Pseudomonadati</taxon>
        <taxon>Pseudomonadota</taxon>
        <taxon>Alphaproteobacteria</taxon>
        <taxon>Rhodobacterales</taxon>
        <taxon>Paracoccaceae</taxon>
        <taxon>Acidimangrovimonas</taxon>
    </lineage>
</organism>
<dbReference type="InterPro" id="IPR051907">
    <property type="entry name" value="DoxX-like_oxidoreductase"/>
</dbReference>
<name>A0ABV7AF62_9RHOB</name>
<keyword evidence="5 7" id="KW-1133">Transmembrane helix</keyword>
<dbReference type="Proteomes" id="UP001595443">
    <property type="component" value="Unassembled WGS sequence"/>
</dbReference>
<keyword evidence="4 7" id="KW-0812">Transmembrane</keyword>
<reference evidence="9" key="1">
    <citation type="journal article" date="2019" name="Int. J. Syst. Evol. Microbiol.">
        <title>The Global Catalogue of Microorganisms (GCM) 10K type strain sequencing project: providing services to taxonomists for standard genome sequencing and annotation.</title>
        <authorList>
            <consortium name="The Broad Institute Genomics Platform"/>
            <consortium name="The Broad Institute Genome Sequencing Center for Infectious Disease"/>
            <person name="Wu L."/>
            <person name="Ma J."/>
        </authorList>
    </citation>
    <scope>NUCLEOTIDE SEQUENCE [LARGE SCALE GENOMIC DNA]</scope>
    <source>
        <strain evidence="9">KCTC 62192</strain>
    </source>
</reference>
<feature type="transmembrane region" description="Helical" evidence="7">
    <location>
        <begin position="100"/>
        <end position="120"/>
    </location>
</feature>
<feature type="transmembrane region" description="Helical" evidence="7">
    <location>
        <begin position="12"/>
        <end position="29"/>
    </location>
</feature>
<dbReference type="RefSeq" id="WP_377832336.1">
    <property type="nucleotide sequence ID" value="NZ_JBHRSK010000004.1"/>
</dbReference>
<gene>
    <name evidence="8" type="ORF">ACFOES_06240</name>
</gene>
<dbReference type="EMBL" id="JBHRSK010000004">
    <property type="protein sequence ID" value="MFC2967686.1"/>
    <property type="molecule type" value="Genomic_DNA"/>
</dbReference>
<dbReference type="PANTHER" id="PTHR33452:SF1">
    <property type="entry name" value="INNER MEMBRANE PROTEIN YPHA-RELATED"/>
    <property type="match status" value="1"/>
</dbReference>
<keyword evidence="3" id="KW-1003">Cell membrane</keyword>
<protein>
    <submittedName>
        <fullName evidence="8">DoxX family protein</fullName>
    </submittedName>
</protein>
<comment type="subcellular location">
    <subcellularLocation>
        <location evidence="1">Cell membrane</location>
        <topology evidence="1">Multi-pass membrane protein</topology>
    </subcellularLocation>
</comment>
<evidence type="ECO:0000313" key="8">
    <source>
        <dbReference type="EMBL" id="MFC2967686.1"/>
    </source>
</evidence>
<comment type="caution">
    <text evidence="8">The sequence shown here is derived from an EMBL/GenBank/DDBJ whole genome shotgun (WGS) entry which is preliminary data.</text>
</comment>
<feature type="transmembrane region" description="Helical" evidence="7">
    <location>
        <begin position="49"/>
        <end position="67"/>
    </location>
</feature>
<evidence type="ECO:0000256" key="4">
    <source>
        <dbReference type="ARBA" id="ARBA00022692"/>
    </source>
</evidence>
<evidence type="ECO:0000256" key="2">
    <source>
        <dbReference type="ARBA" id="ARBA00006679"/>
    </source>
</evidence>
<dbReference type="Pfam" id="PF07681">
    <property type="entry name" value="DoxX"/>
    <property type="match status" value="1"/>
</dbReference>
<evidence type="ECO:0000256" key="6">
    <source>
        <dbReference type="ARBA" id="ARBA00023136"/>
    </source>
</evidence>
<evidence type="ECO:0000256" key="7">
    <source>
        <dbReference type="SAM" id="Phobius"/>
    </source>
</evidence>
<sequence>MDQLLRRLDPVLTLIGRLLMATLFVMAGLDAAMDFSAFSARLTADGLPVHLTGVVFWFLILSGLALAVGLQTRLVALVMAGFSLLSGLIAYADLSQPTDMVMLLKNIALTGGYLFVALHGPGRYSLDALRGGRG</sequence>
<keyword evidence="6 7" id="KW-0472">Membrane</keyword>
<feature type="transmembrane region" description="Helical" evidence="7">
    <location>
        <begin position="74"/>
        <end position="94"/>
    </location>
</feature>
<dbReference type="InterPro" id="IPR032808">
    <property type="entry name" value="DoxX"/>
</dbReference>
<accession>A0ABV7AF62</accession>
<comment type="similarity">
    <text evidence="2">Belongs to the DoxX family.</text>
</comment>
<evidence type="ECO:0000256" key="5">
    <source>
        <dbReference type="ARBA" id="ARBA00022989"/>
    </source>
</evidence>
<keyword evidence="9" id="KW-1185">Reference proteome</keyword>
<evidence type="ECO:0000256" key="3">
    <source>
        <dbReference type="ARBA" id="ARBA00022475"/>
    </source>
</evidence>
<evidence type="ECO:0000256" key="1">
    <source>
        <dbReference type="ARBA" id="ARBA00004651"/>
    </source>
</evidence>